<dbReference type="Proteomes" id="UP000464624">
    <property type="component" value="Chromosome"/>
</dbReference>
<dbReference type="AlphaFoldDB" id="A0AAD1H0L7"/>
<dbReference type="KEGG" id="mxe:MYXE_19470"/>
<sequence>MPDTDGELTTEDVQLYTKGRLNKDDDETKRLLNAALATCRRYCGWRVTPVKSEELTLDGPGGRRLSLPTLHLVELTSVIEDDVTLDLSGLQWSPLGFVRKKSGGCWSSDLGAITVTMTHGFEDAADWQAAVLELVDRMSAMPGAVVGNSGPLVEKTVDDVSYRWVLTIGQNPQLFDMLNHTLLDPYRLVPLA</sequence>
<evidence type="ECO:0000313" key="2">
    <source>
        <dbReference type="Proteomes" id="UP000464624"/>
    </source>
</evidence>
<protein>
    <recommendedName>
        <fullName evidence="3">Head-to-tail adaptor</fullName>
    </recommendedName>
</protein>
<gene>
    <name evidence="1" type="ORF">MYXE_19470</name>
</gene>
<proteinExistence type="predicted"/>
<dbReference type="RefSeq" id="WP_085193413.1">
    <property type="nucleotide sequence ID" value="NZ_AP022314.1"/>
</dbReference>
<name>A0AAD1H0L7_MYCXE</name>
<evidence type="ECO:0008006" key="3">
    <source>
        <dbReference type="Google" id="ProtNLM"/>
    </source>
</evidence>
<reference evidence="1 2" key="1">
    <citation type="submission" date="2019-12" db="EMBL/GenBank/DDBJ databases">
        <title>Complete genome sequence of Mycolicibacterium xenopi str. JCM15661T.</title>
        <authorList>
            <person name="Yoshida M."/>
            <person name="Fukano H."/>
            <person name="Asakura T."/>
            <person name="Hoshino Y."/>
        </authorList>
    </citation>
    <scope>NUCLEOTIDE SEQUENCE [LARGE SCALE GENOMIC DNA]</scope>
    <source>
        <strain evidence="1 2">JCM 15661T</strain>
    </source>
</reference>
<organism evidence="1 2">
    <name type="scientific">Mycobacterium xenopi</name>
    <dbReference type="NCBI Taxonomy" id="1789"/>
    <lineage>
        <taxon>Bacteria</taxon>
        <taxon>Bacillati</taxon>
        <taxon>Actinomycetota</taxon>
        <taxon>Actinomycetes</taxon>
        <taxon>Mycobacteriales</taxon>
        <taxon>Mycobacteriaceae</taxon>
        <taxon>Mycobacterium</taxon>
    </lineage>
</organism>
<dbReference type="EMBL" id="AP022314">
    <property type="protein sequence ID" value="BBU22157.1"/>
    <property type="molecule type" value="Genomic_DNA"/>
</dbReference>
<evidence type="ECO:0000313" key="1">
    <source>
        <dbReference type="EMBL" id="BBU22157.1"/>
    </source>
</evidence>
<accession>A0AAD1H0L7</accession>